<dbReference type="Proteomes" id="UP000192660">
    <property type="component" value="Unassembled WGS sequence"/>
</dbReference>
<comment type="subcellular location">
    <subcellularLocation>
        <location evidence="6">Cytoplasm</location>
    </subcellularLocation>
</comment>
<evidence type="ECO:0000259" key="7">
    <source>
        <dbReference type="Pfam" id="PF16321"/>
    </source>
</evidence>
<dbReference type="RefSeq" id="WP_020376159.1">
    <property type="nucleotide sequence ID" value="NZ_FWWY01000001.1"/>
</dbReference>
<comment type="similarity">
    <text evidence="6">Belongs to the HPF/YfiA ribosome-associated protein family. Long HPF subfamily.</text>
</comment>
<comment type="function">
    <text evidence="6">Required for dimerization of active 70S ribosomes into 100S ribosomes in stationary phase; 100S ribosomes are translationally inactive and sometimes present during exponential growth.</text>
</comment>
<dbReference type="Pfam" id="PF16321">
    <property type="entry name" value="Ribosom_S30AE_C"/>
    <property type="match status" value="1"/>
</dbReference>
<comment type="subunit">
    <text evidence="6">Interacts with 100S ribosomes.</text>
</comment>
<dbReference type="GO" id="GO:0043024">
    <property type="term" value="F:ribosomal small subunit binding"/>
    <property type="evidence" value="ECO:0007669"/>
    <property type="project" value="TreeGrafter"/>
</dbReference>
<evidence type="ECO:0000256" key="2">
    <source>
        <dbReference type="ARBA" id="ARBA00022845"/>
    </source>
</evidence>
<dbReference type="STRING" id="28034.BFX07_14255"/>
<evidence type="ECO:0000256" key="5">
    <source>
        <dbReference type="ARBA" id="ARBA00041148"/>
    </source>
</evidence>
<dbReference type="Pfam" id="PF02482">
    <property type="entry name" value="Ribosomal_S30AE"/>
    <property type="match status" value="1"/>
</dbReference>
<proteinExistence type="inferred from homology"/>
<accession>A0A1W1WG07</accession>
<dbReference type="Gene3D" id="3.30.505.50">
    <property type="entry name" value="Sigma 54 modulation/S30EA ribosomal protein, C-terminal domain"/>
    <property type="match status" value="1"/>
</dbReference>
<name>A0A1W1WG07_SULTA</name>
<dbReference type="InterPro" id="IPR003489">
    <property type="entry name" value="RHF/RaiA"/>
</dbReference>
<dbReference type="CDD" id="cd00552">
    <property type="entry name" value="RaiA"/>
    <property type="match status" value="1"/>
</dbReference>
<dbReference type="GO" id="GO:0045900">
    <property type="term" value="P:negative regulation of translational elongation"/>
    <property type="evidence" value="ECO:0007669"/>
    <property type="project" value="TreeGrafter"/>
</dbReference>
<comment type="similarity">
    <text evidence="3">Belongs to the HPF/YfiA ribosome-associated protein family. Short HPF subfamily.</text>
</comment>
<protein>
    <recommendedName>
        <fullName evidence="5 6">Ribosome hibernation promoting factor</fullName>
        <shortName evidence="6">HPF</shortName>
    </recommendedName>
</protein>
<organism evidence="8 9">
    <name type="scientific">Sulfobacillus thermosulfidooxidans (strain DSM 9293 / VKM B-1269 / AT-1)</name>
    <dbReference type="NCBI Taxonomy" id="929705"/>
    <lineage>
        <taxon>Bacteria</taxon>
        <taxon>Bacillati</taxon>
        <taxon>Bacillota</taxon>
        <taxon>Clostridia</taxon>
        <taxon>Eubacteriales</taxon>
        <taxon>Clostridiales Family XVII. Incertae Sedis</taxon>
        <taxon>Sulfobacillus</taxon>
    </lineage>
</organism>
<dbReference type="OrthoDB" id="9794975at2"/>
<keyword evidence="1 6" id="KW-0963">Cytoplasm</keyword>
<dbReference type="FunFam" id="3.30.160.100:FF:000001">
    <property type="entry name" value="Ribosome hibernation promoting factor"/>
    <property type="match status" value="1"/>
</dbReference>
<evidence type="ECO:0000256" key="4">
    <source>
        <dbReference type="ARBA" id="ARBA00038695"/>
    </source>
</evidence>
<evidence type="ECO:0000313" key="8">
    <source>
        <dbReference type="EMBL" id="SMC05217.1"/>
    </source>
</evidence>
<dbReference type="SUPFAM" id="SSF69754">
    <property type="entry name" value="Ribosome binding protein Y (YfiA homologue)"/>
    <property type="match status" value="1"/>
</dbReference>
<feature type="domain" description="Sigma 54 modulation/S30EA ribosomal protein C-terminal" evidence="7">
    <location>
        <begin position="113"/>
        <end position="166"/>
    </location>
</feature>
<dbReference type="InterPro" id="IPR032528">
    <property type="entry name" value="Ribosom_S30AE_C"/>
</dbReference>
<dbReference type="PANTHER" id="PTHR33231:SF1">
    <property type="entry name" value="30S RIBOSOMAL PROTEIN"/>
    <property type="match status" value="1"/>
</dbReference>
<dbReference type="EMBL" id="FWWY01000001">
    <property type="protein sequence ID" value="SMC05217.1"/>
    <property type="molecule type" value="Genomic_DNA"/>
</dbReference>
<dbReference type="InterPro" id="IPR050574">
    <property type="entry name" value="HPF/YfiA_ribosome-assoc"/>
</dbReference>
<dbReference type="NCBIfam" id="TIGR00741">
    <property type="entry name" value="yfiA"/>
    <property type="match status" value="1"/>
</dbReference>
<evidence type="ECO:0000313" key="9">
    <source>
        <dbReference type="Proteomes" id="UP000192660"/>
    </source>
</evidence>
<dbReference type="Gene3D" id="3.30.160.100">
    <property type="entry name" value="Ribosome hibernation promotion factor-like"/>
    <property type="match status" value="1"/>
</dbReference>
<evidence type="ECO:0000256" key="6">
    <source>
        <dbReference type="HAMAP-Rule" id="MF_00839"/>
    </source>
</evidence>
<reference evidence="9" key="1">
    <citation type="submission" date="2017-04" db="EMBL/GenBank/DDBJ databases">
        <authorList>
            <person name="Varghese N."/>
            <person name="Submissions S."/>
        </authorList>
    </citation>
    <scope>NUCLEOTIDE SEQUENCE [LARGE SCALE GENOMIC DNA]</scope>
    <source>
        <strain evidence="9">DSM 9293</strain>
    </source>
</reference>
<gene>
    <name evidence="6" type="primary">hpf</name>
    <name evidence="8" type="ORF">SAMN00768000_2099</name>
</gene>
<dbReference type="FunFam" id="3.30.505.50:FF:000001">
    <property type="entry name" value="Ribosome hibernation promoting factor"/>
    <property type="match status" value="1"/>
</dbReference>
<keyword evidence="9" id="KW-1185">Reference proteome</keyword>
<evidence type="ECO:0000256" key="1">
    <source>
        <dbReference type="ARBA" id="ARBA00022490"/>
    </source>
</evidence>
<keyword evidence="2 6" id="KW-0810">Translation regulation</keyword>
<dbReference type="InterPro" id="IPR034694">
    <property type="entry name" value="HPF_long/plastid"/>
</dbReference>
<dbReference type="GO" id="GO:0022627">
    <property type="term" value="C:cytosolic small ribosomal subunit"/>
    <property type="evidence" value="ECO:0007669"/>
    <property type="project" value="TreeGrafter"/>
</dbReference>
<sequence>MDVIVRGKNVEITDALKDYVTKKMNKMAKFIDHQDVTAHVVLSVEKGRKIVEVTIPLEGFLLRAEESNSDMYASIDLVVDKLERQYRKYKTRERRKLIQEANLQKASEPLDLPNVVRRKTFPVKPMTLDEALLQMDLLGHDFFAFTNAETDSINVLYRRHDGDYGLLEPL</sequence>
<evidence type="ECO:0000256" key="3">
    <source>
        <dbReference type="ARBA" id="ARBA00038434"/>
    </source>
</evidence>
<dbReference type="PANTHER" id="PTHR33231">
    <property type="entry name" value="30S RIBOSOMAL PROTEIN"/>
    <property type="match status" value="1"/>
</dbReference>
<dbReference type="AlphaFoldDB" id="A0A1W1WG07"/>
<dbReference type="InterPro" id="IPR036567">
    <property type="entry name" value="RHF-like"/>
</dbReference>
<comment type="subunit">
    <text evidence="4">Associates exclusively with 100S ribosomes, which are dimers of 70S ribosomes.</text>
</comment>
<dbReference type="InterPro" id="IPR038416">
    <property type="entry name" value="Ribosom_S30AE_C_sf"/>
</dbReference>
<dbReference type="HAMAP" id="MF_00839">
    <property type="entry name" value="HPF"/>
    <property type="match status" value="1"/>
</dbReference>